<organism evidence="1 2">
    <name type="scientific">Persea americana</name>
    <name type="common">Avocado</name>
    <dbReference type="NCBI Taxonomy" id="3435"/>
    <lineage>
        <taxon>Eukaryota</taxon>
        <taxon>Viridiplantae</taxon>
        <taxon>Streptophyta</taxon>
        <taxon>Embryophyta</taxon>
        <taxon>Tracheophyta</taxon>
        <taxon>Spermatophyta</taxon>
        <taxon>Magnoliopsida</taxon>
        <taxon>Magnoliidae</taxon>
        <taxon>Laurales</taxon>
        <taxon>Lauraceae</taxon>
        <taxon>Persea</taxon>
    </lineage>
</organism>
<name>A0ACC2M005_PERAE</name>
<sequence>MAAEAVLSAVLKELLSKLSSLVQNETGLLWGLEKDKQKLESNLSVIRAVLYDAEKQQEEAVESRPPISRTRETDSYVIKSEVRGRKNEAEKLIHSLINSENEEVLSVIPIVGMGGMGKTTLAQLVFNDERVGTHFDLKMWVYVSKDFDVGRLLKEILQSAIKGKADELSLDLLHAHL</sequence>
<evidence type="ECO:0000313" key="1">
    <source>
        <dbReference type="EMBL" id="KAJ8638980.1"/>
    </source>
</evidence>
<dbReference type="EMBL" id="CM056813">
    <property type="protein sequence ID" value="KAJ8638980.1"/>
    <property type="molecule type" value="Genomic_DNA"/>
</dbReference>
<protein>
    <submittedName>
        <fullName evidence="1">Uncharacterized protein</fullName>
    </submittedName>
</protein>
<keyword evidence="2" id="KW-1185">Reference proteome</keyword>
<dbReference type="Proteomes" id="UP001234297">
    <property type="component" value="Chromosome 5"/>
</dbReference>
<proteinExistence type="predicted"/>
<gene>
    <name evidence="1" type="ORF">MRB53_015674</name>
</gene>
<reference evidence="1 2" key="1">
    <citation type="journal article" date="2022" name="Hortic Res">
        <title>A haplotype resolved chromosomal level avocado genome allows analysis of novel avocado genes.</title>
        <authorList>
            <person name="Nath O."/>
            <person name="Fletcher S.J."/>
            <person name="Hayward A."/>
            <person name="Shaw L.M."/>
            <person name="Masouleh A.K."/>
            <person name="Furtado A."/>
            <person name="Henry R.J."/>
            <person name="Mitter N."/>
        </authorList>
    </citation>
    <scope>NUCLEOTIDE SEQUENCE [LARGE SCALE GENOMIC DNA]</scope>
    <source>
        <strain evidence="2">cv. Hass</strain>
    </source>
</reference>
<comment type="caution">
    <text evidence="1">The sequence shown here is derived from an EMBL/GenBank/DDBJ whole genome shotgun (WGS) entry which is preliminary data.</text>
</comment>
<evidence type="ECO:0000313" key="2">
    <source>
        <dbReference type="Proteomes" id="UP001234297"/>
    </source>
</evidence>
<accession>A0ACC2M005</accession>